<keyword evidence="3" id="KW-1185">Reference proteome</keyword>
<comment type="caution">
    <text evidence="2">The sequence shown here is derived from an EMBL/GenBank/DDBJ whole genome shotgun (WGS) entry which is preliminary data.</text>
</comment>
<accession>A0ABW1JAR1</accession>
<feature type="compositionally biased region" description="Acidic residues" evidence="1">
    <location>
        <begin position="91"/>
        <end position="107"/>
    </location>
</feature>
<feature type="region of interest" description="Disordered" evidence="1">
    <location>
        <begin position="1"/>
        <end position="23"/>
    </location>
</feature>
<organism evidence="2 3">
    <name type="scientific">Angustibacter luteus</name>
    <dbReference type="NCBI Taxonomy" id="658456"/>
    <lineage>
        <taxon>Bacteria</taxon>
        <taxon>Bacillati</taxon>
        <taxon>Actinomycetota</taxon>
        <taxon>Actinomycetes</taxon>
        <taxon>Kineosporiales</taxon>
        <taxon>Kineosporiaceae</taxon>
    </lineage>
</organism>
<dbReference type="EMBL" id="JBHSRD010000002">
    <property type="protein sequence ID" value="MFC6006346.1"/>
    <property type="molecule type" value="Genomic_DNA"/>
</dbReference>
<dbReference type="RefSeq" id="WP_345717186.1">
    <property type="nucleotide sequence ID" value="NZ_BAABFP010000005.1"/>
</dbReference>
<name>A0ABW1JAR1_9ACTN</name>
<sequence>MPDTTGSGTDQRDEDDDFEPWTADGASRLRIAAADLLAALAEHAETVASAAGDADVLDVFAANDRLLPLAMAYADAQFDYTGNFGPFGALTDDDGDEADGEDDEGPTEESVATGFTVLERRDYAVTDEAAVLAAADADHLGRALHQIAEAGGWHSLGDSPGLRRQAGFVAVVQHDALLAPDPADWPQDLTIEDGELLYEQRDAY</sequence>
<reference evidence="3" key="1">
    <citation type="journal article" date="2019" name="Int. J. Syst. Evol. Microbiol.">
        <title>The Global Catalogue of Microorganisms (GCM) 10K type strain sequencing project: providing services to taxonomists for standard genome sequencing and annotation.</title>
        <authorList>
            <consortium name="The Broad Institute Genomics Platform"/>
            <consortium name="The Broad Institute Genome Sequencing Center for Infectious Disease"/>
            <person name="Wu L."/>
            <person name="Ma J."/>
        </authorList>
    </citation>
    <scope>NUCLEOTIDE SEQUENCE [LARGE SCALE GENOMIC DNA]</scope>
    <source>
        <strain evidence="3">KACC 14249</strain>
    </source>
</reference>
<evidence type="ECO:0000256" key="1">
    <source>
        <dbReference type="SAM" id="MobiDB-lite"/>
    </source>
</evidence>
<dbReference type="Proteomes" id="UP001596189">
    <property type="component" value="Unassembled WGS sequence"/>
</dbReference>
<protein>
    <submittedName>
        <fullName evidence="2">Uncharacterized protein</fullName>
    </submittedName>
</protein>
<evidence type="ECO:0000313" key="3">
    <source>
        <dbReference type="Proteomes" id="UP001596189"/>
    </source>
</evidence>
<gene>
    <name evidence="2" type="ORF">ACFQDO_04310</name>
</gene>
<feature type="region of interest" description="Disordered" evidence="1">
    <location>
        <begin position="89"/>
        <end position="110"/>
    </location>
</feature>
<evidence type="ECO:0000313" key="2">
    <source>
        <dbReference type="EMBL" id="MFC6006346.1"/>
    </source>
</evidence>
<proteinExistence type="predicted"/>